<sequence length="377" mass="40466">MRFKTIFLQLFAHEHQERWSKLVLAKLRQELVLKDGVVFNNDYEGSPAAGVVKIPQRDQEVVVSDYDKANGIQGTHGSTAYVNMPITKDKAVNEIIDGYDASAVPDNLVADRLDSASYSMAKQIDTDGGTTLLAAATVDNETQLTKDNIYSAIVDLRTRMNKANIPNDGKRYLLALPDAMALILKSPEFISASSLGDEVKQTGAIGKIAGFLVIEWNDNTANLQMLAGHPRFATRAMDFAVAIHLQDLSGSGNYIGASAVQGRKVYDHKVLRSVAIRAVYSPGSLILQAAQGATAGNTILTVASGNSGTTYAYKKNPPVRAAYNTTNTAYAGTTLTSGTTEIPAKEGDIIEVVNLVSNKVQNVGYYTVKAGDVKASE</sequence>
<dbReference type="EMBL" id="DWXE01000004">
    <property type="protein sequence ID" value="HJB90013.1"/>
    <property type="molecule type" value="Genomic_DNA"/>
</dbReference>
<reference evidence="1" key="1">
    <citation type="journal article" date="2021" name="PeerJ">
        <title>Extensive microbial diversity within the chicken gut microbiome revealed by metagenomics and culture.</title>
        <authorList>
            <person name="Gilroy R."/>
            <person name="Ravi A."/>
            <person name="Getino M."/>
            <person name="Pursley I."/>
            <person name="Horton D.L."/>
            <person name="Alikhan N.F."/>
            <person name="Baker D."/>
            <person name="Gharbi K."/>
            <person name="Hall N."/>
            <person name="Watson M."/>
            <person name="Adriaenssens E.M."/>
            <person name="Foster-Nyarko E."/>
            <person name="Jarju S."/>
            <person name="Secka A."/>
            <person name="Antonio M."/>
            <person name="Oren A."/>
            <person name="Chaudhuri R.R."/>
            <person name="La Ragione R."/>
            <person name="Hildebrand F."/>
            <person name="Pallen M.J."/>
        </authorList>
    </citation>
    <scope>NUCLEOTIDE SEQUENCE</scope>
    <source>
        <strain evidence="1">USAMLcec3-2134</strain>
    </source>
</reference>
<dbReference type="AlphaFoldDB" id="A0A9D2MNI4"/>
<evidence type="ECO:0000313" key="2">
    <source>
        <dbReference type="Proteomes" id="UP000886883"/>
    </source>
</evidence>
<evidence type="ECO:0000313" key="1">
    <source>
        <dbReference type="EMBL" id="HJB90013.1"/>
    </source>
</evidence>
<evidence type="ECO:0008006" key="3">
    <source>
        <dbReference type="Google" id="ProtNLM"/>
    </source>
</evidence>
<gene>
    <name evidence="1" type="ORF">H9763_00910</name>
</gene>
<proteinExistence type="predicted"/>
<organism evidence="1 2">
    <name type="scientific">Candidatus Eisenbergiella merdigallinarum</name>
    <dbReference type="NCBI Taxonomy" id="2838552"/>
    <lineage>
        <taxon>Bacteria</taxon>
        <taxon>Bacillati</taxon>
        <taxon>Bacillota</taxon>
        <taxon>Clostridia</taxon>
        <taxon>Lachnospirales</taxon>
        <taxon>Lachnospiraceae</taxon>
        <taxon>Eisenbergiella</taxon>
    </lineage>
</organism>
<protein>
    <recommendedName>
        <fullName evidence="3">N4-gp56 family major capsid protein</fullName>
    </recommendedName>
</protein>
<name>A0A9D2MNI4_9FIRM</name>
<accession>A0A9D2MNI4</accession>
<dbReference type="Proteomes" id="UP000886883">
    <property type="component" value="Unassembled WGS sequence"/>
</dbReference>
<reference evidence="1" key="2">
    <citation type="submission" date="2021-04" db="EMBL/GenBank/DDBJ databases">
        <authorList>
            <person name="Gilroy R."/>
        </authorList>
    </citation>
    <scope>NUCLEOTIDE SEQUENCE</scope>
    <source>
        <strain evidence="1">USAMLcec3-2134</strain>
    </source>
</reference>
<comment type="caution">
    <text evidence="1">The sequence shown here is derived from an EMBL/GenBank/DDBJ whole genome shotgun (WGS) entry which is preliminary data.</text>
</comment>